<sequence>MASLTPVISFYSISSFTIQVVIISVLRMFMPVVPRILKFFIFIFITSTLSIIIKYFISI</sequence>
<feature type="transmembrane region" description="Helical" evidence="1">
    <location>
        <begin position="7"/>
        <end position="30"/>
    </location>
</feature>
<evidence type="ECO:0000313" key="2">
    <source>
        <dbReference type="Proteomes" id="UP000095283"/>
    </source>
</evidence>
<keyword evidence="2" id="KW-1185">Reference proteome</keyword>
<organism evidence="2 3">
    <name type="scientific">Heterorhabditis bacteriophora</name>
    <name type="common">Entomopathogenic nematode worm</name>
    <dbReference type="NCBI Taxonomy" id="37862"/>
    <lineage>
        <taxon>Eukaryota</taxon>
        <taxon>Metazoa</taxon>
        <taxon>Ecdysozoa</taxon>
        <taxon>Nematoda</taxon>
        <taxon>Chromadorea</taxon>
        <taxon>Rhabditida</taxon>
        <taxon>Rhabditina</taxon>
        <taxon>Rhabditomorpha</taxon>
        <taxon>Strongyloidea</taxon>
        <taxon>Heterorhabditidae</taxon>
        <taxon>Heterorhabditis</taxon>
    </lineage>
</organism>
<dbReference type="WBParaSite" id="Hba_04275">
    <property type="protein sequence ID" value="Hba_04275"/>
    <property type="gene ID" value="Hba_04275"/>
</dbReference>
<accession>A0A1I7WH28</accession>
<dbReference type="Proteomes" id="UP000095283">
    <property type="component" value="Unplaced"/>
</dbReference>
<feature type="transmembrane region" description="Helical" evidence="1">
    <location>
        <begin position="36"/>
        <end position="57"/>
    </location>
</feature>
<dbReference type="AlphaFoldDB" id="A0A1I7WH28"/>
<keyword evidence="1" id="KW-1133">Transmembrane helix</keyword>
<keyword evidence="1" id="KW-0812">Transmembrane</keyword>
<reference evidence="3" key="1">
    <citation type="submission" date="2016-11" db="UniProtKB">
        <authorList>
            <consortium name="WormBaseParasite"/>
        </authorList>
    </citation>
    <scope>IDENTIFICATION</scope>
</reference>
<evidence type="ECO:0000313" key="3">
    <source>
        <dbReference type="WBParaSite" id="Hba_04275"/>
    </source>
</evidence>
<proteinExistence type="predicted"/>
<evidence type="ECO:0000256" key="1">
    <source>
        <dbReference type="SAM" id="Phobius"/>
    </source>
</evidence>
<name>A0A1I7WH28_HETBA</name>
<keyword evidence="1" id="KW-0472">Membrane</keyword>
<protein>
    <submittedName>
        <fullName evidence="3">Uncharacterized protein</fullName>
    </submittedName>
</protein>